<organism evidence="4 5">
    <name type="scientific">Tanacetum coccineum</name>
    <dbReference type="NCBI Taxonomy" id="301880"/>
    <lineage>
        <taxon>Eukaryota</taxon>
        <taxon>Viridiplantae</taxon>
        <taxon>Streptophyta</taxon>
        <taxon>Embryophyta</taxon>
        <taxon>Tracheophyta</taxon>
        <taxon>Spermatophyta</taxon>
        <taxon>Magnoliopsida</taxon>
        <taxon>eudicotyledons</taxon>
        <taxon>Gunneridae</taxon>
        <taxon>Pentapetalae</taxon>
        <taxon>asterids</taxon>
        <taxon>campanulids</taxon>
        <taxon>Asterales</taxon>
        <taxon>Asteraceae</taxon>
        <taxon>Asteroideae</taxon>
        <taxon>Anthemideae</taxon>
        <taxon>Anthemidinae</taxon>
        <taxon>Tanacetum</taxon>
    </lineage>
</organism>
<dbReference type="PROSITE" id="PS50994">
    <property type="entry name" value="INTEGRASE"/>
    <property type="match status" value="1"/>
</dbReference>
<keyword evidence="1" id="KW-0064">Aspartyl protease</keyword>
<dbReference type="PANTHER" id="PTHR47481:SF39">
    <property type="entry name" value="TRANSCRIPTION FACTOR INTERACTOR AND REGULATOR CCHC(ZN) FAMILY"/>
    <property type="match status" value="1"/>
</dbReference>
<dbReference type="Pfam" id="PF14223">
    <property type="entry name" value="Retrotran_gag_2"/>
    <property type="match status" value="1"/>
</dbReference>
<dbReference type="InterPro" id="IPR001584">
    <property type="entry name" value="Integrase_cat-core"/>
</dbReference>
<dbReference type="SUPFAM" id="SSF56672">
    <property type="entry name" value="DNA/RNA polymerases"/>
    <property type="match status" value="1"/>
</dbReference>
<feature type="region of interest" description="Disordered" evidence="2">
    <location>
        <begin position="188"/>
        <end position="228"/>
    </location>
</feature>
<feature type="compositionally biased region" description="Polar residues" evidence="2">
    <location>
        <begin position="811"/>
        <end position="822"/>
    </location>
</feature>
<dbReference type="CDD" id="cd09272">
    <property type="entry name" value="RNase_HI_RT_Ty1"/>
    <property type="match status" value="1"/>
</dbReference>
<evidence type="ECO:0000313" key="5">
    <source>
        <dbReference type="Proteomes" id="UP001151760"/>
    </source>
</evidence>
<dbReference type="GO" id="GO:0003964">
    <property type="term" value="F:RNA-directed DNA polymerase activity"/>
    <property type="evidence" value="ECO:0007669"/>
    <property type="project" value="UniProtKB-KW"/>
</dbReference>
<keyword evidence="4" id="KW-0695">RNA-directed DNA polymerase</keyword>
<dbReference type="InterPro" id="IPR057670">
    <property type="entry name" value="SH3_retrovirus"/>
</dbReference>
<dbReference type="Pfam" id="PF13976">
    <property type="entry name" value="gag_pre-integrs"/>
    <property type="match status" value="1"/>
</dbReference>
<feature type="compositionally biased region" description="Pro residues" evidence="2">
    <location>
        <begin position="777"/>
        <end position="791"/>
    </location>
</feature>
<dbReference type="InterPro" id="IPR012337">
    <property type="entry name" value="RNaseH-like_sf"/>
</dbReference>
<keyword evidence="4" id="KW-0808">Transferase</keyword>
<reference evidence="4" key="1">
    <citation type="journal article" date="2022" name="Int. J. Mol. Sci.">
        <title>Draft Genome of Tanacetum Coccineum: Genomic Comparison of Closely Related Tanacetum-Family Plants.</title>
        <authorList>
            <person name="Yamashiro T."/>
            <person name="Shiraishi A."/>
            <person name="Nakayama K."/>
            <person name="Satake H."/>
        </authorList>
    </citation>
    <scope>NUCLEOTIDE SEQUENCE</scope>
</reference>
<dbReference type="SUPFAM" id="SSF53098">
    <property type="entry name" value="Ribonuclease H-like"/>
    <property type="match status" value="1"/>
</dbReference>
<proteinExistence type="predicted"/>
<dbReference type="Proteomes" id="UP001151760">
    <property type="component" value="Unassembled WGS sequence"/>
</dbReference>
<evidence type="ECO:0000256" key="2">
    <source>
        <dbReference type="SAM" id="MobiDB-lite"/>
    </source>
</evidence>
<accession>A0ABQ5FE39</accession>
<dbReference type="Pfam" id="PF25597">
    <property type="entry name" value="SH3_retrovirus"/>
    <property type="match status" value="1"/>
</dbReference>
<dbReference type="InterPro" id="IPR043502">
    <property type="entry name" value="DNA/RNA_pol_sf"/>
</dbReference>
<protein>
    <submittedName>
        <fullName evidence="4">RNA-directed DNA polymerase</fullName>
    </submittedName>
</protein>
<comment type="caution">
    <text evidence="4">The sequence shown here is derived from an EMBL/GenBank/DDBJ whole genome shotgun (WGS) entry which is preliminary data.</text>
</comment>
<dbReference type="InterPro" id="IPR013103">
    <property type="entry name" value="RVT_2"/>
</dbReference>
<keyword evidence="5" id="KW-1185">Reference proteome</keyword>
<gene>
    <name evidence="4" type="ORF">Tco_1004957</name>
</gene>
<keyword evidence="1" id="KW-0378">Hydrolase</keyword>
<feature type="compositionally biased region" description="Low complexity" evidence="2">
    <location>
        <begin position="717"/>
        <end position="760"/>
    </location>
</feature>
<keyword evidence="1" id="KW-0645">Protease</keyword>
<dbReference type="PANTHER" id="PTHR47481">
    <property type="match status" value="1"/>
</dbReference>
<evidence type="ECO:0000313" key="4">
    <source>
        <dbReference type="EMBL" id="GJT61424.1"/>
    </source>
</evidence>
<dbReference type="Pfam" id="PF07727">
    <property type="entry name" value="RVT_2"/>
    <property type="match status" value="1"/>
</dbReference>
<keyword evidence="4" id="KW-0548">Nucleotidyltransferase</keyword>
<dbReference type="InterPro" id="IPR054722">
    <property type="entry name" value="PolX-like_BBD"/>
</dbReference>
<dbReference type="InterPro" id="IPR036397">
    <property type="entry name" value="RNaseH_sf"/>
</dbReference>
<dbReference type="Pfam" id="PF22936">
    <property type="entry name" value="Pol_BBD"/>
    <property type="match status" value="1"/>
</dbReference>
<feature type="compositionally biased region" description="Low complexity" evidence="2">
    <location>
        <begin position="198"/>
        <end position="220"/>
    </location>
</feature>
<reference evidence="4" key="2">
    <citation type="submission" date="2022-01" db="EMBL/GenBank/DDBJ databases">
        <authorList>
            <person name="Yamashiro T."/>
            <person name="Shiraishi A."/>
            <person name="Satake H."/>
            <person name="Nakayama K."/>
        </authorList>
    </citation>
    <scope>NUCLEOTIDE SEQUENCE</scope>
</reference>
<name>A0ABQ5FE39_9ASTR</name>
<feature type="domain" description="Integrase catalytic" evidence="3">
    <location>
        <begin position="460"/>
        <end position="635"/>
    </location>
</feature>
<dbReference type="Pfam" id="PF00665">
    <property type="entry name" value="rve"/>
    <property type="match status" value="1"/>
</dbReference>
<evidence type="ECO:0000259" key="3">
    <source>
        <dbReference type="PROSITE" id="PS50994"/>
    </source>
</evidence>
<dbReference type="EMBL" id="BQNB010017286">
    <property type="protein sequence ID" value="GJT61424.1"/>
    <property type="molecule type" value="Genomic_DNA"/>
</dbReference>
<dbReference type="InterPro" id="IPR025724">
    <property type="entry name" value="GAG-pre-integrase_dom"/>
</dbReference>
<evidence type="ECO:0000256" key="1">
    <source>
        <dbReference type="ARBA" id="ARBA00022750"/>
    </source>
</evidence>
<sequence>MIEPFLITNNLMGYVDGSIPCPSKTLSVTDGATVPKENPNYPIWVSNDAHVRMLIISTISEASFRHVQGTTSRDLWLSLKKAYAPHSTSREYTLKTQLLRIEMHGDETPDAYLNRAQEYVDALAAIGEPVKDKDLVMLVVSGLREEYNGLKTTITARQSPTAFSELHALLSDHDYMLGKTRTPIAPYGPQAFYGARPSNNNRSNNNNNRGNRNNSRGNNNRGRDNGRQFDWASTQNTVYGTCNRCGIGHIPSQCPNRDPSTIRTRPSANFANTRAQSSNASANWHSDTGANSHVTPDLEAMDNSEAYYGDDALHVGNGKGLPILHIGSSKVYSPQKTFSLKNILHVPEISHNLLSVQKFCHDNDVFFEFHTSYFVVKDESTHTTLLTGPSKHGLYTITLPQLKSINKVSFSAVRASPTIWHRRLGHPHQRLLHSMLSNFSLPVTNKSLSSFCNSCPLGKSSKLPLFESGFRSNNILDLVYCDVWGPAPLLSFEGHRYFMLCVDHHSRYMWIYHLAQKSDVYSTFKSFVQMVERQFTTKLKNVQTDWGGEFRNLASFFSSLGIIHRRSCPHTSEQNGFVERRNRHVVETGLTLLAQACVPQRFWHYAFDTAVYLINRMPSRTSTNKSPFEHIFKRSPDYSFLRVFGCLCFPHLRPYNRHKMDFRSTPCVFLGYSPSHHGYRCLDISTERLYIARHVRFNEAQFPFDIPKTTSPPPSKTSPYYSSESPYVIPTTDHPSPSSPRSPISSPSSVSHLSPTSQTSPESSNGQPSPVSTTSIPTPPPPTPPPPPPPITRQRPANLRQNPKQRVPYNPSANHATVLPTTITEPTSFTVANNSPEWRQAMKEEYDALMKNGTWSLVPRASTTNVVDGKWVYRLKRDKNGAIIRYKARFVAKGFRQQPGIDFHETFSPVVKSTTIRAVLSLAVTNDWPLRQLDIQNAFLHGNLKEQVYMKQPPGFIDPQRPNHVCLLHKSLYGLKQAPRAWFERLSKALFDLGFKGSKTDPSLFIYSRGDTLLYILVYVDDIIVTGNNKGTIDNIICQLGSAFALKDLGPLNYFLGIEIVPHVSGILLSQKKYILELLQSAGLSNCNPVSSPMVTSSSLSLDDSTAFSNPVKYRQVVGSLQYVTLSRPDIAFAVNKVCQYMHAPTENHWSAVKRILRYLHGTVEHGMLIRRSSGSTLQAFTDVLWKGNPDTSLEAFSDADWAGDSDDRRSTGGFAIYLGSNLISWTARKQRTVSRSSTEAEYKALADTVAELTWLQALLHELGIRSSSTPILWCDNLGATYLSANPIFRARTKHVEIDYHFVREKVAQGDLRVQHISTHDQIADIFTKPLPTPRFLFLRSKLQVVARP</sequence>
<dbReference type="Gene3D" id="3.30.420.10">
    <property type="entry name" value="Ribonuclease H-like superfamily/Ribonuclease H"/>
    <property type="match status" value="1"/>
</dbReference>
<feature type="region of interest" description="Disordered" evidence="2">
    <location>
        <begin position="704"/>
        <end position="822"/>
    </location>
</feature>